<keyword evidence="1" id="KW-0812">Transmembrane</keyword>
<organism evidence="3 4">
    <name type="scientific">Christiangramia oceanisediminis</name>
    <dbReference type="NCBI Taxonomy" id="2920386"/>
    <lineage>
        <taxon>Bacteria</taxon>
        <taxon>Pseudomonadati</taxon>
        <taxon>Bacteroidota</taxon>
        <taxon>Flavobacteriia</taxon>
        <taxon>Flavobacteriales</taxon>
        <taxon>Flavobacteriaceae</taxon>
        <taxon>Christiangramia</taxon>
    </lineage>
</organism>
<proteinExistence type="predicted"/>
<accession>A0A9X2KWM3</accession>
<evidence type="ECO:0000256" key="1">
    <source>
        <dbReference type="SAM" id="Phobius"/>
    </source>
</evidence>
<keyword evidence="1" id="KW-1133">Transmembrane helix</keyword>
<comment type="caution">
    <text evidence="3">The sequence shown here is derived from an EMBL/GenBank/DDBJ whole genome shotgun (WGS) entry which is preliminary data.</text>
</comment>
<sequence length="236" mass="25750">MLISAFILGLLGSFHCIGMCGPIAFLLPVDRQHSGRRFFQIMLYHSGRLGAYAVIGLAFGLVGKSLSLFGFQQQLSILIGVLMLAFILFPRISFGQNKLSRSWYRLISGLKNALGKELKKQRPDTFFSVGFLNGFLPCGLVYMAVFAAIATGGAASGSLYMVLFGLGTVPLMTSAIWIGNFISVKARTQIRRLVPVFLSIIALMFILRGLGLGIPYVSPKAQQDQVTATYECHTPD</sequence>
<feature type="domain" description="Urease accessory protein UreH-like transmembrane" evidence="2">
    <location>
        <begin position="5"/>
        <end position="203"/>
    </location>
</feature>
<dbReference type="RefSeq" id="WP_241550096.1">
    <property type="nucleotide sequence ID" value="NZ_JANCNS010000001.1"/>
</dbReference>
<evidence type="ECO:0000259" key="2">
    <source>
        <dbReference type="Pfam" id="PF13386"/>
    </source>
</evidence>
<feature type="transmembrane region" description="Helical" evidence="1">
    <location>
        <begin position="75"/>
        <end position="94"/>
    </location>
</feature>
<feature type="transmembrane region" description="Helical" evidence="1">
    <location>
        <begin position="49"/>
        <end position="69"/>
    </location>
</feature>
<dbReference type="Pfam" id="PF13386">
    <property type="entry name" value="DsbD_2"/>
    <property type="match status" value="1"/>
</dbReference>
<keyword evidence="1" id="KW-0472">Membrane</keyword>
<keyword evidence="4" id="KW-1185">Reference proteome</keyword>
<name>A0A9X2KWM3_9FLAO</name>
<dbReference type="Proteomes" id="UP001155280">
    <property type="component" value="Unassembled WGS sequence"/>
</dbReference>
<gene>
    <name evidence="3" type="ORF">MKO06_06930</name>
</gene>
<evidence type="ECO:0000313" key="4">
    <source>
        <dbReference type="Proteomes" id="UP001155280"/>
    </source>
</evidence>
<dbReference type="AlphaFoldDB" id="A0A9X2KWM3"/>
<reference evidence="3" key="1">
    <citation type="submission" date="2022-07" db="EMBL/GenBank/DDBJ databases">
        <title>Gramela sediminis sp. nov., isolated from deep-sea sediment of the Indian Ocean.</title>
        <authorList>
            <person name="Shi H."/>
        </authorList>
    </citation>
    <scope>NUCLEOTIDE SEQUENCE</scope>
    <source>
        <strain evidence="3">GC03-9</strain>
    </source>
</reference>
<evidence type="ECO:0000313" key="3">
    <source>
        <dbReference type="EMBL" id="MCP9199633.1"/>
    </source>
</evidence>
<feature type="transmembrane region" description="Helical" evidence="1">
    <location>
        <begin position="6"/>
        <end position="29"/>
    </location>
</feature>
<feature type="transmembrane region" description="Helical" evidence="1">
    <location>
        <begin position="194"/>
        <end position="217"/>
    </location>
</feature>
<feature type="transmembrane region" description="Helical" evidence="1">
    <location>
        <begin position="161"/>
        <end position="182"/>
    </location>
</feature>
<dbReference type="PANTHER" id="PTHR42208:SF1">
    <property type="entry name" value="HEAVY METAL TRANSPORTER"/>
    <property type="match status" value="1"/>
</dbReference>
<dbReference type="PANTHER" id="PTHR42208">
    <property type="entry name" value="HEAVY METAL TRANSPORTER-RELATED"/>
    <property type="match status" value="1"/>
</dbReference>
<dbReference type="InterPro" id="IPR039447">
    <property type="entry name" value="UreH-like_TM_dom"/>
</dbReference>
<feature type="transmembrane region" description="Helical" evidence="1">
    <location>
        <begin position="126"/>
        <end position="149"/>
    </location>
</feature>
<protein>
    <submittedName>
        <fullName evidence="3">Sulfite exporter TauE/SafE family protein</fullName>
    </submittedName>
</protein>
<dbReference type="EMBL" id="JANCNS010000001">
    <property type="protein sequence ID" value="MCP9199633.1"/>
    <property type="molecule type" value="Genomic_DNA"/>
</dbReference>